<protein>
    <submittedName>
        <fullName evidence="2">Uncharacterized protein</fullName>
    </submittedName>
</protein>
<dbReference type="Proteomes" id="UP001230220">
    <property type="component" value="Unassembled WGS sequence"/>
</dbReference>
<keyword evidence="1" id="KW-0175">Coiled coil</keyword>
<keyword evidence="3" id="KW-1185">Reference proteome</keyword>
<reference evidence="2 3" key="1">
    <citation type="submission" date="2023-07" db="EMBL/GenBank/DDBJ databases">
        <title>Genomic Encyclopedia of Type Strains, Phase IV (KMG-IV): sequencing the most valuable type-strain genomes for metagenomic binning, comparative biology and taxonomic classification.</title>
        <authorList>
            <person name="Goeker M."/>
        </authorList>
    </citation>
    <scope>NUCLEOTIDE SEQUENCE [LARGE SCALE GENOMIC DNA]</scope>
    <source>
        <strain evidence="2 3">DSM 16784</strain>
    </source>
</reference>
<gene>
    <name evidence="2" type="ORF">J2S15_002369</name>
</gene>
<accession>A0ABU0E3Z2</accession>
<feature type="coiled-coil region" evidence="1">
    <location>
        <begin position="4"/>
        <end position="31"/>
    </location>
</feature>
<evidence type="ECO:0000256" key="1">
    <source>
        <dbReference type="SAM" id="Coils"/>
    </source>
</evidence>
<proteinExistence type="predicted"/>
<comment type="caution">
    <text evidence="2">The sequence shown here is derived from an EMBL/GenBank/DDBJ whole genome shotgun (WGS) entry which is preliminary data.</text>
</comment>
<organism evidence="2 3">
    <name type="scientific">Breznakia pachnodae</name>
    <dbReference type="NCBI Taxonomy" id="265178"/>
    <lineage>
        <taxon>Bacteria</taxon>
        <taxon>Bacillati</taxon>
        <taxon>Bacillota</taxon>
        <taxon>Erysipelotrichia</taxon>
        <taxon>Erysipelotrichales</taxon>
        <taxon>Erysipelotrichaceae</taxon>
        <taxon>Breznakia</taxon>
    </lineage>
</organism>
<evidence type="ECO:0000313" key="2">
    <source>
        <dbReference type="EMBL" id="MDQ0361619.1"/>
    </source>
</evidence>
<evidence type="ECO:0000313" key="3">
    <source>
        <dbReference type="Proteomes" id="UP001230220"/>
    </source>
</evidence>
<dbReference type="EMBL" id="JAUSUR010000004">
    <property type="protein sequence ID" value="MDQ0361619.1"/>
    <property type="molecule type" value="Genomic_DNA"/>
</dbReference>
<sequence>MENLNDLKIKQKELQEESKKVSEKIKLLEKNNPIIGCIEAFKNTNSKVTEKKNSAFELFKNQLEKHLINKFGELDFKLENSSTFDYRLDITFGGKTYFIGNPLDSYSISDASTIEEIVKSITIRTELFKQMENDKFKYFVKCEPRVELMDYIEYFIKNRSNKKMELIEVNNIKIRVPETFSIRNKYKYVNLEFFVELDTVDFSLVDIVTQITPEEINDIHKYRETREHEIEIYELADFNVRSCTLEDYLLKKNEEDK</sequence>
<dbReference type="RefSeq" id="WP_307408492.1">
    <property type="nucleotide sequence ID" value="NZ_JAUSUR010000004.1"/>
</dbReference>
<name>A0ABU0E3Z2_9FIRM</name>